<dbReference type="Proteomes" id="UP000028481">
    <property type="component" value="Chromosome"/>
</dbReference>
<dbReference type="HOGENOM" id="CLU_1007318_0_0_0"/>
<name>A0A075WUP6_9BACT</name>
<evidence type="ECO:0000313" key="3">
    <source>
        <dbReference type="EMBL" id="AIH04596.1"/>
    </source>
</evidence>
<evidence type="ECO:0000313" key="4">
    <source>
        <dbReference type="Proteomes" id="UP000028481"/>
    </source>
</evidence>
<evidence type="ECO:0000259" key="2">
    <source>
        <dbReference type="PROSITE" id="PS50975"/>
    </source>
</evidence>
<dbReference type="RefSeq" id="WP_028842979.1">
    <property type="nucleotide sequence ID" value="NZ_CP008796.1"/>
</dbReference>
<dbReference type="eggNOG" id="COG0189">
    <property type="taxonomic scope" value="Bacteria"/>
</dbReference>
<dbReference type="EMBL" id="CP008796">
    <property type="protein sequence ID" value="AIH04596.1"/>
    <property type="molecule type" value="Genomic_DNA"/>
</dbReference>
<protein>
    <recommendedName>
        <fullName evidence="2">ATP-grasp domain-containing protein</fullName>
    </recommendedName>
</protein>
<dbReference type="GO" id="GO:0005524">
    <property type="term" value="F:ATP binding"/>
    <property type="evidence" value="ECO:0007669"/>
    <property type="project" value="UniProtKB-UniRule"/>
</dbReference>
<dbReference type="InterPro" id="IPR013651">
    <property type="entry name" value="ATP-grasp_RimK-type"/>
</dbReference>
<dbReference type="PANTHER" id="PTHR21621:SF0">
    <property type="entry name" value="BETA-CITRYLGLUTAMATE SYNTHASE B-RELATED"/>
    <property type="match status" value="1"/>
</dbReference>
<dbReference type="OrthoDB" id="5495824at2"/>
<dbReference type="PROSITE" id="PS50975">
    <property type="entry name" value="ATP_GRASP"/>
    <property type="match status" value="1"/>
</dbReference>
<dbReference type="GO" id="GO:0005737">
    <property type="term" value="C:cytoplasm"/>
    <property type="evidence" value="ECO:0007669"/>
    <property type="project" value="TreeGrafter"/>
</dbReference>
<dbReference type="SUPFAM" id="SSF56059">
    <property type="entry name" value="Glutathione synthetase ATP-binding domain-like"/>
    <property type="match status" value="1"/>
</dbReference>
<evidence type="ECO:0000256" key="1">
    <source>
        <dbReference type="PROSITE-ProRule" id="PRU00409"/>
    </source>
</evidence>
<gene>
    <name evidence="3" type="ORF">HL41_07920</name>
</gene>
<reference evidence="3 4" key="1">
    <citation type="journal article" date="2015" name="Genome Announc.">
        <title>Genome Sequence of a Sulfate-Reducing Thermophilic Bacterium, Thermodesulfobacterium commune DSM 2178T (Phylum Thermodesulfobacteria).</title>
        <authorList>
            <person name="Bhatnagar S."/>
            <person name="Badger J.H."/>
            <person name="Madupu R."/>
            <person name="Khouri H.M."/>
            <person name="O'Connor E.M."/>
            <person name="Robb F.T."/>
            <person name="Ward N.L."/>
            <person name="Eisen J.A."/>
        </authorList>
    </citation>
    <scope>NUCLEOTIDE SEQUENCE [LARGE SCALE GENOMIC DNA]</scope>
    <source>
        <strain evidence="3 4">DSM 2178</strain>
    </source>
</reference>
<accession>A0A075WUP6</accession>
<feature type="domain" description="ATP-grasp" evidence="2">
    <location>
        <begin position="73"/>
        <end position="261"/>
    </location>
</feature>
<dbReference type="Pfam" id="PF08443">
    <property type="entry name" value="RimK"/>
    <property type="match status" value="1"/>
</dbReference>
<dbReference type="PANTHER" id="PTHR21621">
    <property type="entry name" value="RIBOSOMAL PROTEIN S6 MODIFICATION PROTEIN"/>
    <property type="match status" value="1"/>
</dbReference>
<proteinExistence type="predicted"/>
<dbReference type="GO" id="GO:0046872">
    <property type="term" value="F:metal ion binding"/>
    <property type="evidence" value="ECO:0007669"/>
    <property type="project" value="InterPro"/>
</dbReference>
<dbReference type="Gene3D" id="3.30.470.20">
    <property type="entry name" value="ATP-grasp fold, B domain"/>
    <property type="match status" value="1"/>
</dbReference>
<sequence length="264" mass="30599">MIISFLPTFKGDVNYFLFEPLDKDFFDLLSKAKAVIFPPTVTSDLYFLVKNSGVPVFPEYTLRFQYPGKIGQIFMCKNLRLPHPESVVLPRLCGLEENPYRKGIKLSFPVVVKGNWGDEGTEVFLLKTKEDFYNFLPTLKTWERSGRYGVVFQEYIPEEFDARSVVIGDTILVFFRAGGFKKNLVQEGTIIPPPQRGLKRRVVELTKRIIAKTRFNLVAIDFLFKDKKPLVNEFNFTFGRRALGEKRYETLLKKAIKKFLEEVL</sequence>
<dbReference type="PaxDb" id="289377-HL41_07920"/>
<keyword evidence="1" id="KW-0547">Nucleotide-binding</keyword>
<keyword evidence="1" id="KW-0067">ATP-binding</keyword>
<organism evidence="3 4">
    <name type="scientific">Thermodesulfobacterium commune DSM 2178</name>
    <dbReference type="NCBI Taxonomy" id="289377"/>
    <lineage>
        <taxon>Bacteria</taxon>
        <taxon>Pseudomonadati</taxon>
        <taxon>Thermodesulfobacteriota</taxon>
        <taxon>Thermodesulfobacteria</taxon>
        <taxon>Thermodesulfobacteriales</taxon>
        <taxon>Thermodesulfobacteriaceae</taxon>
        <taxon>Thermodesulfobacterium</taxon>
    </lineage>
</organism>
<dbReference type="STRING" id="289377.HL41_07920"/>
<dbReference type="GO" id="GO:0016879">
    <property type="term" value="F:ligase activity, forming carbon-nitrogen bonds"/>
    <property type="evidence" value="ECO:0007669"/>
    <property type="project" value="TreeGrafter"/>
</dbReference>
<dbReference type="InterPro" id="IPR011761">
    <property type="entry name" value="ATP-grasp"/>
</dbReference>
<keyword evidence="4" id="KW-1185">Reference proteome</keyword>
<dbReference type="KEGG" id="tcm:HL41_07920"/>
<dbReference type="AlphaFoldDB" id="A0A075WUP6"/>